<dbReference type="InterPro" id="IPR019109">
    <property type="entry name" value="MamF_MmsF"/>
</dbReference>
<protein>
    <submittedName>
        <fullName evidence="6">DUF4870 domain-containing protein</fullName>
    </submittedName>
</protein>
<organism evidence="6 7">
    <name type="scientific">Bacillus songklensis</name>
    <dbReference type="NCBI Taxonomy" id="1069116"/>
    <lineage>
        <taxon>Bacteria</taxon>
        <taxon>Bacillati</taxon>
        <taxon>Bacillota</taxon>
        <taxon>Bacilli</taxon>
        <taxon>Bacillales</taxon>
        <taxon>Bacillaceae</taxon>
        <taxon>Bacillus</taxon>
    </lineage>
</organism>
<evidence type="ECO:0000313" key="7">
    <source>
        <dbReference type="Proteomes" id="UP001595752"/>
    </source>
</evidence>
<name>A0ABV8B899_9BACI</name>
<evidence type="ECO:0000256" key="3">
    <source>
        <dbReference type="ARBA" id="ARBA00022989"/>
    </source>
</evidence>
<keyword evidence="3 5" id="KW-1133">Transmembrane helix</keyword>
<evidence type="ECO:0000313" key="6">
    <source>
        <dbReference type="EMBL" id="MFC3886571.1"/>
    </source>
</evidence>
<proteinExistence type="predicted"/>
<feature type="transmembrane region" description="Helical" evidence="5">
    <location>
        <begin position="41"/>
        <end position="64"/>
    </location>
</feature>
<dbReference type="RefSeq" id="WP_377918990.1">
    <property type="nucleotide sequence ID" value="NZ_JBHRZT010000073.1"/>
</dbReference>
<sequence length="103" mass="11757">MEVKKIISSLCYFSVFFAPFLFPVIVYFVTDEYDVKRHAKASFISHLIPALTFLLFFLAFIPGMPLSGDLIFGWFVIMMVVFGILSLIITIWNIVKGIKVLLS</sequence>
<evidence type="ECO:0000256" key="1">
    <source>
        <dbReference type="ARBA" id="ARBA00004141"/>
    </source>
</evidence>
<dbReference type="EMBL" id="JBHRZT010000073">
    <property type="protein sequence ID" value="MFC3886571.1"/>
    <property type="molecule type" value="Genomic_DNA"/>
</dbReference>
<reference evidence="7" key="1">
    <citation type="journal article" date="2019" name="Int. J. Syst. Evol. Microbiol.">
        <title>The Global Catalogue of Microorganisms (GCM) 10K type strain sequencing project: providing services to taxonomists for standard genome sequencing and annotation.</title>
        <authorList>
            <consortium name="The Broad Institute Genomics Platform"/>
            <consortium name="The Broad Institute Genome Sequencing Center for Infectious Disease"/>
            <person name="Wu L."/>
            <person name="Ma J."/>
        </authorList>
    </citation>
    <scope>NUCLEOTIDE SEQUENCE [LARGE SCALE GENOMIC DNA]</scope>
    <source>
        <strain evidence="7">CCUG 61889</strain>
    </source>
</reference>
<accession>A0ABV8B899</accession>
<evidence type="ECO:0000256" key="2">
    <source>
        <dbReference type="ARBA" id="ARBA00022692"/>
    </source>
</evidence>
<evidence type="ECO:0000256" key="5">
    <source>
        <dbReference type="SAM" id="Phobius"/>
    </source>
</evidence>
<comment type="caution">
    <text evidence="6">The sequence shown here is derived from an EMBL/GenBank/DDBJ whole genome shotgun (WGS) entry which is preliminary data.</text>
</comment>
<evidence type="ECO:0000256" key="4">
    <source>
        <dbReference type="ARBA" id="ARBA00023136"/>
    </source>
</evidence>
<comment type="subcellular location">
    <subcellularLocation>
        <location evidence="1">Membrane</location>
        <topology evidence="1">Multi-pass membrane protein</topology>
    </subcellularLocation>
</comment>
<keyword evidence="2 5" id="KW-0812">Transmembrane</keyword>
<keyword evidence="4 5" id="KW-0472">Membrane</keyword>
<feature type="transmembrane region" description="Helical" evidence="5">
    <location>
        <begin position="6"/>
        <end position="29"/>
    </location>
</feature>
<dbReference type="Pfam" id="PF09685">
    <property type="entry name" value="MamF_MmsF"/>
    <property type="match status" value="1"/>
</dbReference>
<gene>
    <name evidence="6" type="ORF">ACFOU2_24980</name>
</gene>
<keyword evidence="7" id="KW-1185">Reference proteome</keyword>
<feature type="transmembrane region" description="Helical" evidence="5">
    <location>
        <begin position="70"/>
        <end position="95"/>
    </location>
</feature>
<dbReference type="Proteomes" id="UP001595752">
    <property type="component" value="Unassembled WGS sequence"/>
</dbReference>